<dbReference type="Pfam" id="PF05368">
    <property type="entry name" value="NmrA"/>
    <property type="match status" value="1"/>
</dbReference>
<evidence type="ECO:0000313" key="3">
    <source>
        <dbReference type="Proteomes" id="UP001161389"/>
    </source>
</evidence>
<proteinExistence type="predicted"/>
<dbReference type="CDD" id="cd05269">
    <property type="entry name" value="TMR_SDR_a"/>
    <property type="match status" value="1"/>
</dbReference>
<feature type="domain" description="NmrA-like" evidence="1">
    <location>
        <begin position="2"/>
        <end position="241"/>
    </location>
</feature>
<dbReference type="AlphaFoldDB" id="A0AA37SC97"/>
<sequence length="284" mass="30286">MIAVTGANGQLGRLVIESLIGKVPASDVVALVRNVDKAQELAALGVELREADYDKPETLTNALQGIDKLLLISSNAVGQRIPQHQAVVDAAKAQGVSLLVYTSILKAQQSPMKMAEEHVATENYIQQSGIPAVILRNGWYSENYMGSIKEVVQFGVVAGASGDGQISSAARKDYAEAAATVLTSEDDLAGNVYELAGDESFSLSEYAQELTRQSGKSVAFNSLSDAEYKDFLVSVGLPDGFAALLADSDLNARDGWLFDDSATLSKLIGRPTTPMHQTITENIY</sequence>
<dbReference type="PANTHER" id="PTHR47129">
    <property type="entry name" value="QUINONE OXIDOREDUCTASE 2"/>
    <property type="match status" value="1"/>
</dbReference>
<comment type="caution">
    <text evidence="2">The sequence shown here is derived from an EMBL/GenBank/DDBJ whole genome shotgun (WGS) entry which is preliminary data.</text>
</comment>
<dbReference type="RefSeq" id="WP_284382010.1">
    <property type="nucleotide sequence ID" value="NZ_BSNM01000015.1"/>
</dbReference>
<protein>
    <submittedName>
        <fullName evidence="2">NAD(P)-dependent oxidoreductase</fullName>
    </submittedName>
</protein>
<organism evidence="2 3">
    <name type="scientific">Litoribrevibacter albus</name>
    <dbReference type="NCBI Taxonomy" id="1473156"/>
    <lineage>
        <taxon>Bacteria</taxon>
        <taxon>Pseudomonadati</taxon>
        <taxon>Pseudomonadota</taxon>
        <taxon>Gammaproteobacteria</taxon>
        <taxon>Oceanospirillales</taxon>
        <taxon>Oceanospirillaceae</taxon>
        <taxon>Litoribrevibacter</taxon>
    </lineage>
</organism>
<dbReference type="SUPFAM" id="SSF51735">
    <property type="entry name" value="NAD(P)-binding Rossmann-fold domains"/>
    <property type="match status" value="1"/>
</dbReference>
<name>A0AA37SC97_9GAMM</name>
<evidence type="ECO:0000313" key="2">
    <source>
        <dbReference type="EMBL" id="GLQ32135.1"/>
    </source>
</evidence>
<keyword evidence="3" id="KW-1185">Reference proteome</keyword>
<evidence type="ECO:0000259" key="1">
    <source>
        <dbReference type="Pfam" id="PF05368"/>
    </source>
</evidence>
<dbReference type="InterPro" id="IPR008030">
    <property type="entry name" value="NmrA-like"/>
</dbReference>
<dbReference type="Proteomes" id="UP001161389">
    <property type="component" value="Unassembled WGS sequence"/>
</dbReference>
<reference evidence="2" key="2">
    <citation type="submission" date="2023-01" db="EMBL/GenBank/DDBJ databases">
        <title>Draft genome sequence of Litoribrevibacter albus strain NBRC 110071.</title>
        <authorList>
            <person name="Sun Q."/>
            <person name="Mori K."/>
        </authorList>
    </citation>
    <scope>NUCLEOTIDE SEQUENCE</scope>
    <source>
        <strain evidence="2">NBRC 110071</strain>
    </source>
</reference>
<reference evidence="2" key="1">
    <citation type="journal article" date="2014" name="Int. J. Syst. Evol. Microbiol.">
        <title>Complete genome sequence of Corynebacterium casei LMG S-19264T (=DSM 44701T), isolated from a smear-ripened cheese.</title>
        <authorList>
            <consortium name="US DOE Joint Genome Institute (JGI-PGF)"/>
            <person name="Walter F."/>
            <person name="Albersmeier A."/>
            <person name="Kalinowski J."/>
            <person name="Ruckert C."/>
        </authorList>
    </citation>
    <scope>NUCLEOTIDE SEQUENCE</scope>
    <source>
        <strain evidence="2">NBRC 110071</strain>
    </source>
</reference>
<dbReference type="InterPro" id="IPR036291">
    <property type="entry name" value="NAD(P)-bd_dom_sf"/>
</dbReference>
<dbReference type="Gene3D" id="3.90.25.10">
    <property type="entry name" value="UDP-galactose 4-epimerase, domain 1"/>
    <property type="match status" value="1"/>
</dbReference>
<dbReference type="EMBL" id="BSNM01000015">
    <property type="protein sequence ID" value="GLQ32135.1"/>
    <property type="molecule type" value="Genomic_DNA"/>
</dbReference>
<dbReference type="Gene3D" id="3.40.50.720">
    <property type="entry name" value="NAD(P)-binding Rossmann-like Domain"/>
    <property type="match status" value="1"/>
</dbReference>
<gene>
    <name evidence="2" type="ORF">GCM10007876_26140</name>
</gene>
<accession>A0AA37SC97</accession>
<dbReference type="PANTHER" id="PTHR47129:SF1">
    <property type="entry name" value="NMRA-LIKE DOMAIN-CONTAINING PROTEIN"/>
    <property type="match status" value="1"/>
</dbReference>
<dbReference type="InterPro" id="IPR052718">
    <property type="entry name" value="NmrA-type_oxidoreductase"/>
</dbReference>